<organism evidence="2 3">
    <name type="scientific">Nonomuraea mangrovi</name>
    <dbReference type="NCBI Taxonomy" id="2316207"/>
    <lineage>
        <taxon>Bacteria</taxon>
        <taxon>Bacillati</taxon>
        <taxon>Actinomycetota</taxon>
        <taxon>Actinomycetes</taxon>
        <taxon>Streptosporangiales</taxon>
        <taxon>Streptosporangiaceae</taxon>
        <taxon>Nonomuraea</taxon>
    </lineage>
</organism>
<dbReference type="Proteomes" id="UP001597368">
    <property type="component" value="Unassembled WGS sequence"/>
</dbReference>
<reference evidence="3" key="1">
    <citation type="journal article" date="2019" name="Int. J. Syst. Evol. Microbiol.">
        <title>The Global Catalogue of Microorganisms (GCM) 10K type strain sequencing project: providing services to taxonomists for standard genome sequencing and annotation.</title>
        <authorList>
            <consortium name="The Broad Institute Genomics Platform"/>
            <consortium name="The Broad Institute Genome Sequencing Center for Infectious Disease"/>
            <person name="Wu L."/>
            <person name="Ma J."/>
        </authorList>
    </citation>
    <scope>NUCLEOTIDE SEQUENCE [LARGE SCALE GENOMIC DNA]</scope>
    <source>
        <strain evidence="3">ICMP 6774ER</strain>
    </source>
</reference>
<dbReference type="RefSeq" id="WP_379580975.1">
    <property type="nucleotide sequence ID" value="NZ_JBHUFV010000077.1"/>
</dbReference>
<comment type="caution">
    <text evidence="2">The sequence shown here is derived from an EMBL/GenBank/DDBJ whole genome shotgun (WGS) entry which is preliminary data.</text>
</comment>
<evidence type="ECO:0000256" key="1">
    <source>
        <dbReference type="SAM" id="MobiDB-lite"/>
    </source>
</evidence>
<keyword evidence="3" id="KW-1185">Reference proteome</keyword>
<dbReference type="EMBL" id="JBHUFV010000077">
    <property type="protein sequence ID" value="MFD1938884.1"/>
    <property type="molecule type" value="Genomic_DNA"/>
</dbReference>
<feature type="region of interest" description="Disordered" evidence="1">
    <location>
        <begin position="1"/>
        <end position="45"/>
    </location>
</feature>
<evidence type="ECO:0000313" key="2">
    <source>
        <dbReference type="EMBL" id="MFD1938884.1"/>
    </source>
</evidence>
<name>A0ABW4TCQ6_9ACTN</name>
<sequence length="45" mass="4928">MDGVEYDPADITRFDGQMPTFVADGSPERILADADERPSTAGKRE</sequence>
<protein>
    <submittedName>
        <fullName evidence="2">Uncharacterized protein</fullName>
    </submittedName>
</protein>
<proteinExistence type="predicted"/>
<feature type="compositionally biased region" description="Basic and acidic residues" evidence="1">
    <location>
        <begin position="26"/>
        <end position="45"/>
    </location>
</feature>
<accession>A0ABW4TCQ6</accession>
<evidence type="ECO:0000313" key="3">
    <source>
        <dbReference type="Proteomes" id="UP001597368"/>
    </source>
</evidence>
<gene>
    <name evidence="2" type="ORF">ACFSKW_46240</name>
</gene>